<evidence type="ECO:0000256" key="1">
    <source>
        <dbReference type="SAM" id="MobiDB-lite"/>
    </source>
</evidence>
<evidence type="ECO:0000313" key="3">
    <source>
        <dbReference type="Proteomes" id="UP000600365"/>
    </source>
</evidence>
<comment type="caution">
    <text evidence="2">The sequence shown here is derived from an EMBL/GenBank/DDBJ whole genome shotgun (WGS) entry which is preliminary data.</text>
</comment>
<feature type="region of interest" description="Disordered" evidence="1">
    <location>
        <begin position="55"/>
        <end position="108"/>
    </location>
</feature>
<gene>
    <name evidence="2" type="ORF">GCM10011579_032130</name>
</gene>
<feature type="compositionally biased region" description="Polar residues" evidence="1">
    <location>
        <begin position="82"/>
        <end position="91"/>
    </location>
</feature>
<proteinExistence type="predicted"/>
<dbReference type="AlphaFoldDB" id="A0A917Y2M7"/>
<reference evidence="2 3" key="1">
    <citation type="journal article" date="2014" name="Int. J. Syst. Evol. Microbiol.">
        <title>Complete genome sequence of Corynebacterium casei LMG S-19264T (=DSM 44701T), isolated from a smear-ripened cheese.</title>
        <authorList>
            <consortium name="US DOE Joint Genome Institute (JGI-PGF)"/>
            <person name="Walter F."/>
            <person name="Albersmeier A."/>
            <person name="Kalinowski J."/>
            <person name="Ruckert C."/>
        </authorList>
    </citation>
    <scope>NUCLEOTIDE SEQUENCE [LARGE SCALE GENOMIC DNA]</scope>
    <source>
        <strain evidence="2 3">CGMCC 4.7111</strain>
    </source>
</reference>
<accession>A0A917Y2M7</accession>
<name>A0A917Y2M7_9ACTN</name>
<dbReference type="EMBL" id="BMMM01000005">
    <property type="protein sequence ID" value="GGN63578.1"/>
    <property type="molecule type" value="Genomic_DNA"/>
</dbReference>
<feature type="compositionally biased region" description="Low complexity" evidence="1">
    <location>
        <begin position="94"/>
        <end position="104"/>
    </location>
</feature>
<sequence length="127" mass="13818">MAHTRRTRWTPNCPGGDLAVPALLRRNPVHTMDPKPAAAFGRDPQATLIPLADRTDEKRTAGNKKRGVHLTQGRRTPGARSSKISTNQSKTVPARSSRAAARSALTTGRLTGWQRARRISNCRTVSG</sequence>
<dbReference type="Proteomes" id="UP000600365">
    <property type="component" value="Unassembled WGS sequence"/>
</dbReference>
<protein>
    <submittedName>
        <fullName evidence="2">Uncharacterized protein</fullName>
    </submittedName>
</protein>
<organism evidence="2 3">
    <name type="scientific">Streptomyces albiflavescens</name>
    <dbReference type="NCBI Taxonomy" id="1623582"/>
    <lineage>
        <taxon>Bacteria</taxon>
        <taxon>Bacillati</taxon>
        <taxon>Actinomycetota</taxon>
        <taxon>Actinomycetes</taxon>
        <taxon>Kitasatosporales</taxon>
        <taxon>Streptomycetaceae</taxon>
        <taxon>Streptomyces</taxon>
    </lineage>
</organism>
<keyword evidence="3" id="KW-1185">Reference proteome</keyword>
<evidence type="ECO:0000313" key="2">
    <source>
        <dbReference type="EMBL" id="GGN63578.1"/>
    </source>
</evidence>